<evidence type="ECO:0000259" key="5">
    <source>
        <dbReference type="Pfam" id="PF07992"/>
    </source>
</evidence>
<evidence type="ECO:0000313" key="8">
    <source>
        <dbReference type="Proteomes" id="UP001589693"/>
    </source>
</evidence>
<organism evidence="7 8">
    <name type="scientific">Allokutzneria oryzae</name>
    <dbReference type="NCBI Taxonomy" id="1378989"/>
    <lineage>
        <taxon>Bacteria</taxon>
        <taxon>Bacillati</taxon>
        <taxon>Actinomycetota</taxon>
        <taxon>Actinomycetes</taxon>
        <taxon>Pseudonocardiales</taxon>
        <taxon>Pseudonocardiaceae</taxon>
        <taxon>Allokutzneria</taxon>
    </lineage>
</organism>
<keyword evidence="3" id="KW-0274">FAD</keyword>
<evidence type="ECO:0000256" key="4">
    <source>
        <dbReference type="ARBA" id="ARBA00023002"/>
    </source>
</evidence>
<dbReference type="SUPFAM" id="SSF51905">
    <property type="entry name" value="FAD/NAD(P)-binding domain"/>
    <property type="match status" value="1"/>
</dbReference>
<dbReference type="InterPro" id="IPR028202">
    <property type="entry name" value="Reductase_C"/>
</dbReference>
<protein>
    <submittedName>
        <fullName evidence="7">Oxidoreductase C-terminal domain-containing protein</fullName>
    </submittedName>
</protein>
<dbReference type="PANTHER" id="PTHR43557">
    <property type="entry name" value="APOPTOSIS-INDUCING FACTOR 1"/>
    <property type="match status" value="1"/>
</dbReference>
<feature type="domain" description="FAD/NAD(P)-binding" evidence="5">
    <location>
        <begin position="7"/>
        <end position="109"/>
    </location>
</feature>
<keyword evidence="2" id="KW-0285">Flavoprotein</keyword>
<dbReference type="PANTHER" id="PTHR43557:SF2">
    <property type="entry name" value="RIESKE DOMAIN-CONTAINING PROTEIN-RELATED"/>
    <property type="match status" value="1"/>
</dbReference>
<evidence type="ECO:0000313" key="7">
    <source>
        <dbReference type="EMBL" id="MFB9909620.1"/>
    </source>
</evidence>
<feature type="domain" description="Reductase C-terminal" evidence="6">
    <location>
        <begin position="124"/>
        <end position="186"/>
    </location>
</feature>
<dbReference type="InterPro" id="IPR036188">
    <property type="entry name" value="FAD/NAD-bd_sf"/>
</dbReference>
<keyword evidence="8" id="KW-1185">Reference proteome</keyword>
<accession>A0ABV6A8Z0</accession>
<evidence type="ECO:0000256" key="2">
    <source>
        <dbReference type="ARBA" id="ARBA00022630"/>
    </source>
</evidence>
<dbReference type="Gene3D" id="3.30.390.30">
    <property type="match status" value="1"/>
</dbReference>
<dbReference type="InterPro" id="IPR023753">
    <property type="entry name" value="FAD/NAD-binding_dom"/>
</dbReference>
<comment type="cofactor">
    <cofactor evidence="1">
        <name>FAD</name>
        <dbReference type="ChEBI" id="CHEBI:57692"/>
    </cofactor>
</comment>
<keyword evidence="4" id="KW-0560">Oxidoreductase</keyword>
<dbReference type="Pfam" id="PF07992">
    <property type="entry name" value="Pyr_redox_2"/>
    <property type="match status" value="1"/>
</dbReference>
<comment type="caution">
    <text evidence="7">The sequence shown here is derived from an EMBL/GenBank/DDBJ whole genome shotgun (WGS) entry which is preliminary data.</text>
</comment>
<evidence type="ECO:0000256" key="1">
    <source>
        <dbReference type="ARBA" id="ARBA00001974"/>
    </source>
</evidence>
<dbReference type="Proteomes" id="UP001589693">
    <property type="component" value="Unassembled WGS sequence"/>
</dbReference>
<proteinExistence type="predicted"/>
<name>A0ABV6A8Z0_9PSEU</name>
<evidence type="ECO:0000259" key="6">
    <source>
        <dbReference type="Pfam" id="PF14759"/>
    </source>
</evidence>
<dbReference type="InterPro" id="IPR050446">
    <property type="entry name" value="FAD-oxidoreductase/Apoptosis"/>
</dbReference>
<dbReference type="RefSeq" id="WP_377862533.1">
    <property type="nucleotide sequence ID" value="NZ_JBHLZU010000037.1"/>
</dbReference>
<dbReference type="Pfam" id="PF14759">
    <property type="entry name" value="Reductase_C"/>
    <property type="match status" value="1"/>
</dbReference>
<reference evidence="7 8" key="1">
    <citation type="submission" date="2024-09" db="EMBL/GenBank/DDBJ databases">
        <authorList>
            <person name="Sun Q."/>
            <person name="Mori K."/>
        </authorList>
    </citation>
    <scope>NUCLEOTIDE SEQUENCE [LARGE SCALE GENOMIC DNA]</scope>
    <source>
        <strain evidence="7 8">TBRC 7907</strain>
    </source>
</reference>
<dbReference type="InterPro" id="IPR016156">
    <property type="entry name" value="FAD/NAD-linked_Rdtase_dimer_sf"/>
</dbReference>
<sequence length="201" mass="21698">MSKPSGVLVVGASAAGLATAEALRRKGYTGELTLLGEESRRPYDRPPLSKQVLAGAWSPDRAQLRSEDVPDALGARFVLGDPAVALDVPTRTVSTAGGLALRADAAVVADNLLGEQRFYAPVPYYWTDQFDARIHVHGVPTADADVTVVEGDLASRRFVALYHRDGDPVAVLGWNMPKQARQHRQSLLGEPRVPHLSEGRR</sequence>
<dbReference type="Gene3D" id="3.50.50.60">
    <property type="entry name" value="FAD/NAD(P)-binding domain"/>
    <property type="match status" value="1"/>
</dbReference>
<dbReference type="EMBL" id="JBHLZU010000037">
    <property type="protein sequence ID" value="MFB9909620.1"/>
    <property type="molecule type" value="Genomic_DNA"/>
</dbReference>
<gene>
    <name evidence="7" type="ORF">ACFFQA_37285</name>
</gene>
<evidence type="ECO:0000256" key="3">
    <source>
        <dbReference type="ARBA" id="ARBA00022827"/>
    </source>
</evidence>